<evidence type="ECO:0000256" key="5">
    <source>
        <dbReference type="ARBA" id="ARBA00023136"/>
    </source>
</evidence>
<reference evidence="11" key="1">
    <citation type="submission" date="2016-10" db="EMBL/GenBank/DDBJ databases">
        <authorList>
            <person name="Varghese N."/>
            <person name="Submissions S."/>
        </authorList>
    </citation>
    <scope>NUCLEOTIDE SEQUENCE [LARGE SCALE GENOMIC DNA]</scope>
    <source>
        <strain evidence="11">CGMCC 1.10118</strain>
    </source>
</reference>
<dbReference type="Gene3D" id="1.20.1510.10">
    <property type="entry name" value="Cation efflux protein transmembrane domain"/>
    <property type="match status" value="1"/>
</dbReference>
<gene>
    <name evidence="10" type="ORF">SAMN04487946_11312</name>
</gene>
<evidence type="ECO:0000313" key="11">
    <source>
        <dbReference type="Proteomes" id="UP000199170"/>
    </source>
</evidence>
<feature type="compositionally biased region" description="Acidic residues" evidence="6">
    <location>
        <begin position="330"/>
        <end position="353"/>
    </location>
</feature>
<accession>A0A1H3JE28</accession>
<dbReference type="InterPro" id="IPR002524">
    <property type="entry name" value="Cation_efflux"/>
</dbReference>
<feature type="compositionally biased region" description="Basic and acidic residues" evidence="6">
    <location>
        <begin position="289"/>
        <end position="315"/>
    </location>
</feature>
<feature type="transmembrane region" description="Helical" evidence="7">
    <location>
        <begin position="12"/>
        <end position="32"/>
    </location>
</feature>
<dbReference type="AlphaFoldDB" id="A0A1H3JE28"/>
<evidence type="ECO:0000256" key="7">
    <source>
        <dbReference type="SAM" id="Phobius"/>
    </source>
</evidence>
<dbReference type="Pfam" id="PF16916">
    <property type="entry name" value="ZT_dimer"/>
    <property type="match status" value="1"/>
</dbReference>
<dbReference type="SUPFAM" id="SSF160240">
    <property type="entry name" value="Cation efflux protein cytoplasmic domain-like"/>
    <property type="match status" value="1"/>
</dbReference>
<dbReference type="GO" id="GO:0008324">
    <property type="term" value="F:monoatomic cation transmembrane transporter activity"/>
    <property type="evidence" value="ECO:0007669"/>
    <property type="project" value="InterPro"/>
</dbReference>
<organism evidence="10 11">
    <name type="scientific">Halobellus clavatus</name>
    <dbReference type="NCBI Taxonomy" id="660517"/>
    <lineage>
        <taxon>Archaea</taxon>
        <taxon>Methanobacteriati</taxon>
        <taxon>Methanobacteriota</taxon>
        <taxon>Stenosarchaea group</taxon>
        <taxon>Halobacteria</taxon>
        <taxon>Halobacteriales</taxon>
        <taxon>Haloferacaceae</taxon>
        <taxon>Halobellus</taxon>
    </lineage>
</organism>
<dbReference type="RefSeq" id="WP_089768877.1">
    <property type="nucleotide sequence ID" value="NZ_FNPB01000013.1"/>
</dbReference>
<feature type="transmembrane region" description="Helical" evidence="7">
    <location>
        <begin position="114"/>
        <end position="133"/>
    </location>
</feature>
<evidence type="ECO:0000313" key="10">
    <source>
        <dbReference type="EMBL" id="SDY37668.1"/>
    </source>
</evidence>
<dbReference type="Proteomes" id="UP000199170">
    <property type="component" value="Unassembled WGS sequence"/>
</dbReference>
<keyword evidence="5 7" id="KW-0472">Membrane</keyword>
<dbReference type="Pfam" id="PF01545">
    <property type="entry name" value="Cation_efflux"/>
    <property type="match status" value="1"/>
</dbReference>
<feature type="domain" description="Cation efflux protein transmembrane" evidence="8">
    <location>
        <begin position="15"/>
        <end position="207"/>
    </location>
</feature>
<evidence type="ECO:0000256" key="4">
    <source>
        <dbReference type="ARBA" id="ARBA00022989"/>
    </source>
</evidence>
<feature type="region of interest" description="Disordered" evidence="6">
    <location>
        <begin position="289"/>
        <end position="368"/>
    </location>
</feature>
<dbReference type="PANTHER" id="PTHR43840">
    <property type="entry name" value="MITOCHONDRIAL METAL TRANSPORTER 1-RELATED"/>
    <property type="match status" value="1"/>
</dbReference>
<keyword evidence="3 7" id="KW-0812">Transmembrane</keyword>
<keyword evidence="2" id="KW-0813">Transport</keyword>
<sequence>MSEDRRRVVRRVGAVVLGVNLALVLAKGSVWWGTGSLAVGSEAVNSLADSVYSLVVLAGLYLTTQPPDFEHPHGHERIEPFVSLFVAVGVFVAGGAVLWNAATSILSGSYGVNGGTAAVAVLVATAGAKYGLYRYCLRIGEERHSPAIVAAALDNRNDILTAGAALVGVLGASAGVPVLDPIAGAVVSIGIFYTGYEIVRDNVNYLVGAAPPEELRREILERALEHPQVRGAHDVVAHYVGPEIDVSLHIEVEGQMTLFEAHDIESEVVEAVRAMPEVDDVFVHVDPKELGEWKPDDEADRLVESESELSGRDGDGGGGGRTESGSHADDDSDSDDESRSDGDDDESSPDDDDARDRSVGAAEDRSSV</sequence>
<keyword evidence="4 7" id="KW-1133">Transmembrane helix</keyword>
<keyword evidence="11" id="KW-1185">Reference proteome</keyword>
<name>A0A1H3JE28_9EURY</name>
<dbReference type="OrthoDB" id="8907at2157"/>
<dbReference type="InterPro" id="IPR036837">
    <property type="entry name" value="Cation_efflux_CTD_sf"/>
</dbReference>
<evidence type="ECO:0000256" key="2">
    <source>
        <dbReference type="ARBA" id="ARBA00022448"/>
    </source>
</evidence>
<feature type="compositionally biased region" description="Basic and acidic residues" evidence="6">
    <location>
        <begin position="354"/>
        <end position="368"/>
    </location>
</feature>
<evidence type="ECO:0000256" key="3">
    <source>
        <dbReference type="ARBA" id="ARBA00022692"/>
    </source>
</evidence>
<feature type="domain" description="Cation efflux protein cytoplasmic" evidence="9">
    <location>
        <begin position="211"/>
        <end position="287"/>
    </location>
</feature>
<comment type="subcellular location">
    <subcellularLocation>
        <location evidence="1">Membrane</location>
        <topology evidence="1">Multi-pass membrane protein</topology>
    </subcellularLocation>
</comment>
<evidence type="ECO:0000256" key="6">
    <source>
        <dbReference type="SAM" id="MobiDB-lite"/>
    </source>
</evidence>
<dbReference type="InterPro" id="IPR027470">
    <property type="entry name" value="Cation_efflux_CTD"/>
</dbReference>
<dbReference type="NCBIfam" id="TIGR01297">
    <property type="entry name" value="CDF"/>
    <property type="match status" value="1"/>
</dbReference>
<dbReference type="Gene3D" id="3.30.70.1350">
    <property type="entry name" value="Cation efflux protein, cytoplasmic domain"/>
    <property type="match status" value="1"/>
</dbReference>
<evidence type="ECO:0000259" key="8">
    <source>
        <dbReference type="Pfam" id="PF01545"/>
    </source>
</evidence>
<dbReference type="GO" id="GO:0016020">
    <property type="term" value="C:membrane"/>
    <property type="evidence" value="ECO:0007669"/>
    <property type="project" value="UniProtKB-SubCell"/>
</dbReference>
<feature type="transmembrane region" description="Helical" evidence="7">
    <location>
        <begin position="82"/>
        <end position="102"/>
    </location>
</feature>
<dbReference type="SUPFAM" id="SSF161111">
    <property type="entry name" value="Cation efflux protein transmembrane domain-like"/>
    <property type="match status" value="1"/>
</dbReference>
<dbReference type="STRING" id="660517.SAMN04487946_11312"/>
<dbReference type="InterPro" id="IPR050291">
    <property type="entry name" value="CDF_Transporter"/>
</dbReference>
<dbReference type="PANTHER" id="PTHR43840:SF15">
    <property type="entry name" value="MITOCHONDRIAL METAL TRANSPORTER 1-RELATED"/>
    <property type="match status" value="1"/>
</dbReference>
<dbReference type="InterPro" id="IPR027469">
    <property type="entry name" value="Cation_efflux_TMD_sf"/>
</dbReference>
<dbReference type="EMBL" id="FNPB01000013">
    <property type="protein sequence ID" value="SDY37668.1"/>
    <property type="molecule type" value="Genomic_DNA"/>
</dbReference>
<protein>
    <submittedName>
        <fullName evidence="10">Cation diffusion facilitator family transporter</fullName>
    </submittedName>
</protein>
<dbReference type="InterPro" id="IPR058533">
    <property type="entry name" value="Cation_efflux_TM"/>
</dbReference>
<evidence type="ECO:0000256" key="1">
    <source>
        <dbReference type="ARBA" id="ARBA00004141"/>
    </source>
</evidence>
<evidence type="ECO:0000259" key="9">
    <source>
        <dbReference type="Pfam" id="PF16916"/>
    </source>
</evidence>
<proteinExistence type="predicted"/>